<gene>
    <name evidence="1" type="ORF">FGO68_gene857</name>
</gene>
<sequence length="199" mass="22603">MHGTKKFISCLRIAIALHLYTVVKNLKQQIWQNTRVLMLKKQKKNKARFLHIHRHPLGFFFMLLSLLLPQSVQRSSSSPPSPSWLNERAFESLSSSKCVLYLFPMRPKLHTPNTRQTAVSSARAVNDMIPGSLSEKMRSGFMSYEGSEANAAQQVRGLDESWGYQKSEGRMILGFIASKIIYSLMATFGGKLNDAVIYY</sequence>
<evidence type="ECO:0000313" key="2">
    <source>
        <dbReference type="Proteomes" id="UP000785679"/>
    </source>
</evidence>
<evidence type="ECO:0000313" key="1">
    <source>
        <dbReference type="EMBL" id="TNV73792.1"/>
    </source>
</evidence>
<proteinExistence type="predicted"/>
<reference evidence="1" key="1">
    <citation type="submission" date="2019-06" db="EMBL/GenBank/DDBJ databases">
        <authorList>
            <person name="Zheng W."/>
        </authorList>
    </citation>
    <scope>NUCLEOTIDE SEQUENCE</scope>
    <source>
        <strain evidence="1">QDHG01</strain>
    </source>
</reference>
<dbReference type="EMBL" id="RRYP01018083">
    <property type="protein sequence ID" value="TNV73792.1"/>
    <property type="molecule type" value="Genomic_DNA"/>
</dbReference>
<protein>
    <submittedName>
        <fullName evidence="1">Uncharacterized protein</fullName>
    </submittedName>
</protein>
<dbReference type="AlphaFoldDB" id="A0A8J8NEK0"/>
<name>A0A8J8NEK0_HALGN</name>
<keyword evidence="2" id="KW-1185">Reference proteome</keyword>
<comment type="caution">
    <text evidence="1">The sequence shown here is derived from an EMBL/GenBank/DDBJ whole genome shotgun (WGS) entry which is preliminary data.</text>
</comment>
<accession>A0A8J8NEK0</accession>
<dbReference type="Proteomes" id="UP000785679">
    <property type="component" value="Unassembled WGS sequence"/>
</dbReference>
<organism evidence="1 2">
    <name type="scientific">Halteria grandinella</name>
    <dbReference type="NCBI Taxonomy" id="5974"/>
    <lineage>
        <taxon>Eukaryota</taxon>
        <taxon>Sar</taxon>
        <taxon>Alveolata</taxon>
        <taxon>Ciliophora</taxon>
        <taxon>Intramacronucleata</taxon>
        <taxon>Spirotrichea</taxon>
        <taxon>Stichotrichia</taxon>
        <taxon>Sporadotrichida</taxon>
        <taxon>Halteriidae</taxon>
        <taxon>Halteria</taxon>
    </lineage>
</organism>